<dbReference type="PANTHER" id="PTHR23271:SF1">
    <property type="entry name" value="U3 SMALL NUCLEOLAR RNA-ASSOCIATED PROTEIN 6 HOMOLOG"/>
    <property type="match status" value="1"/>
</dbReference>
<feature type="domain" description="U3 small nucleolar RNA-associated protein 6 homolog C-terminal" evidence="7">
    <location>
        <begin position="264"/>
        <end position="480"/>
    </location>
</feature>
<evidence type="ECO:0000256" key="5">
    <source>
        <dbReference type="ARBA" id="ARBA00023242"/>
    </source>
</evidence>
<proteinExistence type="inferred from homology"/>
<dbReference type="PANTHER" id="PTHR23271">
    <property type="entry name" value="HEPATOCELLULAR CARCINOMA-ASSOCIATED ANTIGEN 66"/>
    <property type="match status" value="1"/>
</dbReference>
<comment type="subcellular location">
    <subcellularLocation>
        <location evidence="1">Nucleus</location>
        <location evidence="1">Nucleolus</location>
    </subcellularLocation>
</comment>
<keyword evidence="4" id="KW-0677">Repeat</keyword>
<dbReference type="InterPro" id="IPR011990">
    <property type="entry name" value="TPR-like_helical_dom_sf"/>
</dbReference>
<evidence type="ECO:0000256" key="4">
    <source>
        <dbReference type="ARBA" id="ARBA00022737"/>
    </source>
</evidence>
<gene>
    <name evidence="8" type="ORF">WJX73_006936</name>
</gene>
<dbReference type="SMART" id="SM00386">
    <property type="entry name" value="HAT"/>
    <property type="match status" value="4"/>
</dbReference>
<keyword evidence="5" id="KW-0539">Nucleus</keyword>
<feature type="domain" description="U3 small nucleolar RNA-associated protein 6 N-terminal" evidence="6">
    <location>
        <begin position="9"/>
        <end position="77"/>
    </location>
</feature>
<evidence type="ECO:0000256" key="1">
    <source>
        <dbReference type="ARBA" id="ARBA00004604"/>
    </source>
</evidence>
<dbReference type="InterPro" id="IPR055347">
    <property type="entry name" value="UTP6_N"/>
</dbReference>
<evidence type="ECO:0008006" key="10">
    <source>
        <dbReference type="Google" id="ProtNLM"/>
    </source>
</evidence>
<evidence type="ECO:0000259" key="6">
    <source>
        <dbReference type="Pfam" id="PF08640"/>
    </source>
</evidence>
<dbReference type="AlphaFoldDB" id="A0AAW1NXZ4"/>
<dbReference type="Gene3D" id="1.25.40.10">
    <property type="entry name" value="Tetratricopeptide repeat domain"/>
    <property type="match status" value="2"/>
</dbReference>
<reference evidence="8 9" key="1">
    <citation type="journal article" date="2024" name="Nat. Commun.">
        <title>Phylogenomics reveals the evolutionary origins of lichenization in chlorophyte algae.</title>
        <authorList>
            <person name="Puginier C."/>
            <person name="Libourel C."/>
            <person name="Otte J."/>
            <person name="Skaloud P."/>
            <person name="Haon M."/>
            <person name="Grisel S."/>
            <person name="Petersen M."/>
            <person name="Berrin J.G."/>
            <person name="Delaux P.M."/>
            <person name="Dal Grande F."/>
            <person name="Keller J."/>
        </authorList>
    </citation>
    <scope>NUCLEOTIDE SEQUENCE [LARGE SCALE GENOMIC DNA]</scope>
    <source>
        <strain evidence="8 9">SAG 2036</strain>
    </source>
</reference>
<dbReference type="Pfam" id="PF24892">
    <property type="entry name" value="UTP6_C"/>
    <property type="match status" value="1"/>
</dbReference>
<dbReference type="InterPro" id="IPR013949">
    <property type="entry name" value="Utp6"/>
</dbReference>
<dbReference type="Pfam" id="PF08640">
    <property type="entry name" value="U3_assoc_6"/>
    <property type="match status" value="1"/>
</dbReference>
<comment type="similarity">
    <text evidence="2">Belongs to the UTP6 family.</text>
</comment>
<dbReference type="GO" id="GO:0034388">
    <property type="term" value="C:Pwp2p-containing subcomplex of 90S preribosome"/>
    <property type="evidence" value="ECO:0007669"/>
    <property type="project" value="TreeGrafter"/>
</dbReference>
<evidence type="ECO:0000256" key="3">
    <source>
        <dbReference type="ARBA" id="ARBA00022552"/>
    </source>
</evidence>
<dbReference type="GO" id="GO:0000462">
    <property type="term" value="P:maturation of SSU-rRNA from tricistronic rRNA transcript (SSU-rRNA, 5.8S rRNA, LSU-rRNA)"/>
    <property type="evidence" value="ECO:0007669"/>
    <property type="project" value="InterPro"/>
</dbReference>
<dbReference type="SUPFAM" id="SSF48452">
    <property type="entry name" value="TPR-like"/>
    <property type="match status" value="1"/>
</dbReference>
<evidence type="ECO:0000259" key="7">
    <source>
        <dbReference type="Pfam" id="PF24892"/>
    </source>
</evidence>
<accession>A0AAW1NXZ4</accession>
<name>A0AAW1NXZ4_9CHLO</name>
<keyword evidence="3" id="KW-0698">rRNA processing</keyword>
<dbReference type="Proteomes" id="UP001465755">
    <property type="component" value="Unassembled WGS sequence"/>
</dbReference>
<evidence type="ECO:0000313" key="8">
    <source>
        <dbReference type="EMBL" id="KAK9798945.1"/>
    </source>
</evidence>
<organism evidence="8 9">
    <name type="scientific">Symbiochloris irregularis</name>
    <dbReference type="NCBI Taxonomy" id="706552"/>
    <lineage>
        <taxon>Eukaryota</taxon>
        <taxon>Viridiplantae</taxon>
        <taxon>Chlorophyta</taxon>
        <taxon>core chlorophytes</taxon>
        <taxon>Trebouxiophyceae</taxon>
        <taxon>Trebouxiales</taxon>
        <taxon>Trebouxiaceae</taxon>
        <taxon>Symbiochloris</taxon>
    </lineage>
</organism>
<dbReference type="InterPro" id="IPR003107">
    <property type="entry name" value="HAT"/>
</dbReference>
<comment type="caution">
    <text evidence="8">The sequence shown here is derived from an EMBL/GenBank/DDBJ whole genome shotgun (WGS) entry which is preliminary data.</text>
</comment>
<keyword evidence="9" id="KW-1185">Reference proteome</keyword>
<evidence type="ECO:0000256" key="2">
    <source>
        <dbReference type="ARBA" id="ARBA00010734"/>
    </source>
</evidence>
<dbReference type="GO" id="GO:0032040">
    <property type="term" value="C:small-subunit processome"/>
    <property type="evidence" value="ECO:0007669"/>
    <property type="project" value="TreeGrafter"/>
</dbReference>
<evidence type="ECO:0000313" key="9">
    <source>
        <dbReference type="Proteomes" id="UP001465755"/>
    </source>
</evidence>
<sequence>MADTVRNLLEQMLPEMDELEQIGYFSRAELKSILHRRAQFEYLLKRKTVLKADVLRYIKYEHCLEQLRRLREGSLPSTDQQGSARACIVRRLHFIFERATRKFKGDLSFWLGWLQFCKDSGSNKRFSKVAAKALRLHPSEAGLWTLVAVWEWEANQNVTAARTLMQRGLRACPKSASLWLDYFQLELLFAAQLTEQRRAVGLPIDGLDASPDQLAATERAGEGPSSEDGWELRARCCTQGADAGELSPEAYTQEAVARAAGCVDEDMLLEESQTLLQVGRAAPACHAAEEACRRLPTSLRLWQQRLVLAARVGDPGSERGTRVLAATVEAAGAVASDCAPEVWRLGLKLTLQLQAPLQPLVAQLTQALSSTAAAAGSFGPVAAEMVAAVHQSEGLPAARRAYAPLLSQCPALQDLHLTVLRLELAQSPPDRLPDASTRGLFEAAIAAHGSESTELWLDYCRFQKHCGEGIGDLHWRAAGMLRDPAQFLQQSASTTV</sequence>
<dbReference type="EMBL" id="JALJOQ010000094">
    <property type="protein sequence ID" value="KAK9798945.1"/>
    <property type="molecule type" value="Genomic_DNA"/>
</dbReference>
<dbReference type="InterPro" id="IPR056907">
    <property type="entry name" value="UTP6_C"/>
</dbReference>
<protein>
    <recommendedName>
        <fullName evidence="10">U3 small nucleolar RNA-associated protein 6</fullName>
    </recommendedName>
</protein>
<dbReference type="GO" id="GO:0030515">
    <property type="term" value="F:snoRNA binding"/>
    <property type="evidence" value="ECO:0007669"/>
    <property type="project" value="InterPro"/>
</dbReference>